<evidence type="ECO:0000313" key="7">
    <source>
        <dbReference type="EMBL" id="AHW65549.1"/>
    </source>
</evidence>
<dbReference type="GO" id="GO:0015074">
    <property type="term" value="P:DNA integration"/>
    <property type="evidence" value="ECO:0007669"/>
    <property type="project" value="UniProtKB-KW"/>
</dbReference>
<dbReference type="HOGENOM" id="CLU_027562_17_5_11"/>
<dbReference type="GO" id="GO:0006310">
    <property type="term" value="P:DNA recombination"/>
    <property type="evidence" value="ECO:0007669"/>
    <property type="project" value="UniProtKB-KW"/>
</dbReference>
<dbReference type="Gene3D" id="1.10.150.130">
    <property type="match status" value="1"/>
</dbReference>
<dbReference type="PANTHER" id="PTHR30629">
    <property type="entry name" value="PROPHAGE INTEGRASE"/>
    <property type="match status" value="1"/>
</dbReference>
<keyword evidence="2" id="KW-0229">DNA integration</keyword>
<organism evidence="7 8">
    <name type="scientific">Corynebacterium glyciniphilum AJ 3170</name>
    <dbReference type="NCBI Taxonomy" id="1404245"/>
    <lineage>
        <taxon>Bacteria</taxon>
        <taxon>Bacillati</taxon>
        <taxon>Actinomycetota</taxon>
        <taxon>Actinomycetes</taxon>
        <taxon>Mycobacteriales</taxon>
        <taxon>Corynebacteriaceae</taxon>
        <taxon>Corynebacterium</taxon>
    </lineage>
</organism>
<keyword evidence="3" id="KW-0238">DNA-binding</keyword>
<gene>
    <name evidence="7" type="ORF">CGLY_15565</name>
</gene>
<evidence type="ECO:0000256" key="2">
    <source>
        <dbReference type="ARBA" id="ARBA00022908"/>
    </source>
</evidence>
<dbReference type="EMBL" id="CP006842">
    <property type="protein sequence ID" value="AHW65549.1"/>
    <property type="molecule type" value="Genomic_DNA"/>
</dbReference>
<dbReference type="STRING" id="1404245.CGLY_15565"/>
<sequence length="409" mass="45750">MGRPKSKPKKRRFGATEELRSGKFRARYTYRGRRWTSPRTFLSRGRAEGWLDSEERLIDRGDWTPPAEREAQAAAVNVSLNEAVDRWIRTAGHLAESSRRLYQSIRRNRIEPYLSDVLLPDFTRSHAYRWVDDIRRDHGGITKRNADAYKLLHAALQAEVNSGTLDANPCQVKGATLLPEREHKAVPNLQQLRVIVDNMPEHYRAGTEIAAWCGLRSAEWQELRRRDVERHQQPPAVDGSRRPDRVILHVDRQAQKRGGEWTVTPPKGGKTRTVVVPDHLVRVIDEQLASRSNPGRDGLLFPNGDGQQVTRQKYYNAFKLRAAEAGCPKASPHSLRHFGGTAYAQAGATVREMMDYLGHSTPDVAMGYQHTAADRPVVLAAAMSALAGVVPGAPGVVDDGDRDGNGDDE</sequence>
<dbReference type="InterPro" id="IPR013762">
    <property type="entry name" value="Integrase-like_cat_sf"/>
</dbReference>
<dbReference type="PANTHER" id="PTHR30629:SF2">
    <property type="entry name" value="PROPHAGE INTEGRASE INTS-RELATED"/>
    <property type="match status" value="1"/>
</dbReference>
<evidence type="ECO:0000259" key="6">
    <source>
        <dbReference type="PROSITE" id="PS51898"/>
    </source>
</evidence>
<reference evidence="7 8" key="1">
    <citation type="journal article" date="2015" name="Int. J. Syst. Evol. Microbiol.">
        <title>Revisiting Corynebacterium glyciniphilum (ex Kubota et al., 1972) sp. nov., nom. rev., isolated from putrefied banana.</title>
        <authorList>
            <person name="Al-Dilaimi A."/>
            <person name="Bednarz H."/>
            <person name="Lomker A."/>
            <person name="Niehaus K."/>
            <person name="Kalinowski J."/>
            <person name="Ruckert C."/>
        </authorList>
    </citation>
    <scope>NUCLEOTIDE SEQUENCE [LARGE SCALE GENOMIC DNA]</scope>
    <source>
        <strain evidence="7">AJ 3170</strain>
    </source>
</reference>
<dbReference type="KEGG" id="cgy:CGLY_15565"/>
<feature type="region of interest" description="Disordered" evidence="5">
    <location>
        <begin position="251"/>
        <end position="272"/>
    </location>
</feature>
<evidence type="ECO:0000256" key="1">
    <source>
        <dbReference type="ARBA" id="ARBA00008857"/>
    </source>
</evidence>
<dbReference type="InterPro" id="IPR010998">
    <property type="entry name" value="Integrase_recombinase_N"/>
</dbReference>
<dbReference type="Pfam" id="PF00589">
    <property type="entry name" value="Phage_integrase"/>
    <property type="match status" value="1"/>
</dbReference>
<evidence type="ECO:0000256" key="4">
    <source>
        <dbReference type="ARBA" id="ARBA00023172"/>
    </source>
</evidence>
<comment type="similarity">
    <text evidence="1">Belongs to the 'phage' integrase family.</text>
</comment>
<evidence type="ECO:0000313" key="8">
    <source>
        <dbReference type="Proteomes" id="UP000023703"/>
    </source>
</evidence>
<proteinExistence type="inferred from homology"/>
<dbReference type="InterPro" id="IPR058717">
    <property type="entry name" value="Phage_L5_Integrase_N"/>
</dbReference>
<keyword evidence="8" id="KW-1185">Reference proteome</keyword>
<accession>X5DW42</accession>
<evidence type="ECO:0000256" key="3">
    <source>
        <dbReference type="ARBA" id="ARBA00023125"/>
    </source>
</evidence>
<dbReference type="RefSeq" id="WP_052540461.1">
    <property type="nucleotide sequence ID" value="NZ_CP006842.1"/>
</dbReference>
<dbReference type="Proteomes" id="UP000023703">
    <property type="component" value="Chromosome"/>
</dbReference>
<dbReference type="PROSITE" id="PS51898">
    <property type="entry name" value="TYR_RECOMBINASE"/>
    <property type="match status" value="1"/>
</dbReference>
<dbReference type="SUPFAM" id="SSF56349">
    <property type="entry name" value="DNA breaking-rejoining enzymes"/>
    <property type="match status" value="1"/>
</dbReference>
<dbReference type="CDD" id="cd00397">
    <property type="entry name" value="DNA_BRE_C"/>
    <property type="match status" value="1"/>
</dbReference>
<dbReference type="Pfam" id="PF26003">
    <property type="entry name" value="Integrase_N_phage"/>
    <property type="match status" value="1"/>
</dbReference>
<name>X5DW42_9CORY</name>
<dbReference type="InterPro" id="IPR011010">
    <property type="entry name" value="DNA_brk_join_enz"/>
</dbReference>
<feature type="domain" description="Tyr recombinase" evidence="6">
    <location>
        <begin position="181"/>
        <end position="381"/>
    </location>
</feature>
<dbReference type="InterPro" id="IPR002104">
    <property type="entry name" value="Integrase_catalytic"/>
</dbReference>
<dbReference type="AlphaFoldDB" id="X5DW42"/>
<dbReference type="GO" id="GO:0003677">
    <property type="term" value="F:DNA binding"/>
    <property type="evidence" value="ECO:0007669"/>
    <property type="project" value="UniProtKB-KW"/>
</dbReference>
<keyword evidence="4" id="KW-0233">DNA recombination</keyword>
<dbReference type="eggNOG" id="COG0582">
    <property type="taxonomic scope" value="Bacteria"/>
</dbReference>
<evidence type="ECO:0000256" key="5">
    <source>
        <dbReference type="SAM" id="MobiDB-lite"/>
    </source>
</evidence>
<protein>
    <submittedName>
        <fullName evidence="7">Integrase</fullName>
    </submittedName>
</protein>
<dbReference type="OrthoDB" id="1822491at2"/>
<dbReference type="InterPro" id="IPR050808">
    <property type="entry name" value="Phage_Integrase"/>
</dbReference>
<dbReference type="Gene3D" id="1.10.443.10">
    <property type="entry name" value="Intergrase catalytic core"/>
    <property type="match status" value="1"/>
</dbReference>